<evidence type="ECO:0000259" key="2">
    <source>
        <dbReference type="Pfam" id="PF07603"/>
    </source>
</evidence>
<organism evidence="3 4">
    <name type="scientific">Polaromonas aquatica</name>
    <dbReference type="NCBI Taxonomy" id="332657"/>
    <lineage>
        <taxon>Bacteria</taxon>
        <taxon>Pseudomonadati</taxon>
        <taxon>Pseudomonadota</taxon>
        <taxon>Betaproteobacteria</taxon>
        <taxon>Burkholderiales</taxon>
        <taxon>Comamonadaceae</taxon>
        <taxon>Polaromonas</taxon>
    </lineage>
</organism>
<sequence length="159" mass="16728">MTRVAGWGLLLAGAACSPVFAQERYTASADGQEITDSKTGLTWRRCVEGMAWKARTCSGQATFFNQTDAALRAKSASAGGTEWRLPVLKELSSIVSVREAEEGKAAIDPVVFPGTPVARFWTSSSTGPGYFTFVSFSDGSAGESPRGTPGGVRLVRGGK</sequence>
<proteinExistence type="predicted"/>
<name>A0ABW1TUI3_9BURK</name>
<keyword evidence="4" id="KW-1185">Reference proteome</keyword>
<evidence type="ECO:0000256" key="1">
    <source>
        <dbReference type="SAM" id="SignalP"/>
    </source>
</evidence>
<dbReference type="PANTHER" id="PTHR35812">
    <property type="entry name" value="LIPOPROTEIN"/>
    <property type="match status" value="1"/>
</dbReference>
<evidence type="ECO:0000313" key="3">
    <source>
        <dbReference type="EMBL" id="MFC6280475.1"/>
    </source>
</evidence>
<evidence type="ECO:0000313" key="4">
    <source>
        <dbReference type="Proteomes" id="UP001596270"/>
    </source>
</evidence>
<protein>
    <submittedName>
        <fullName evidence="3">DUF1566 domain-containing protein</fullName>
    </submittedName>
</protein>
<dbReference type="PROSITE" id="PS51257">
    <property type="entry name" value="PROKAR_LIPOPROTEIN"/>
    <property type="match status" value="1"/>
</dbReference>
<dbReference type="Proteomes" id="UP001596270">
    <property type="component" value="Unassembled WGS sequence"/>
</dbReference>
<comment type="caution">
    <text evidence="3">The sequence shown here is derived from an EMBL/GenBank/DDBJ whole genome shotgun (WGS) entry which is preliminary data.</text>
</comment>
<reference evidence="4" key="1">
    <citation type="journal article" date="2019" name="Int. J. Syst. Evol. Microbiol.">
        <title>The Global Catalogue of Microorganisms (GCM) 10K type strain sequencing project: providing services to taxonomists for standard genome sequencing and annotation.</title>
        <authorList>
            <consortium name="The Broad Institute Genomics Platform"/>
            <consortium name="The Broad Institute Genome Sequencing Center for Infectious Disease"/>
            <person name="Wu L."/>
            <person name="Ma J."/>
        </authorList>
    </citation>
    <scope>NUCLEOTIDE SEQUENCE [LARGE SCALE GENOMIC DNA]</scope>
    <source>
        <strain evidence="4">CCUG 39402</strain>
    </source>
</reference>
<dbReference type="Pfam" id="PF07603">
    <property type="entry name" value="Lcl_C"/>
    <property type="match status" value="1"/>
</dbReference>
<feature type="domain" description="Lcl C-terminal" evidence="2">
    <location>
        <begin position="34"/>
        <end position="156"/>
    </location>
</feature>
<dbReference type="InterPro" id="IPR011460">
    <property type="entry name" value="Lcl_C"/>
</dbReference>
<feature type="signal peptide" evidence="1">
    <location>
        <begin position="1"/>
        <end position="21"/>
    </location>
</feature>
<accession>A0ABW1TUI3</accession>
<gene>
    <name evidence="3" type="ORF">ACFQND_04445</name>
</gene>
<dbReference type="PANTHER" id="PTHR35812:SF1">
    <property type="entry name" value="LIPOPROTEIN"/>
    <property type="match status" value="1"/>
</dbReference>
<keyword evidence="1" id="KW-0732">Signal</keyword>
<dbReference type="EMBL" id="JBHSRS010000013">
    <property type="protein sequence ID" value="MFC6280475.1"/>
    <property type="molecule type" value="Genomic_DNA"/>
</dbReference>
<dbReference type="RefSeq" id="WP_371437878.1">
    <property type="nucleotide sequence ID" value="NZ_JBHSRS010000013.1"/>
</dbReference>
<feature type="chain" id="PRO_5046164474" evidence="1">
    <location>
        <begin position="22"/>
        <end position="159"/>
    </location>
</feature>